<dbReference type="InterPro" id="IPR022385">
    <property type="entry name" value="Rhs_assc_core"/>
</dbReference>
<gene>
    <name evidence="1" type="ORF">NBC122_01701</name>
</gene>
<protein>
    <recommendedName>
        <fullName evidence="3">RHS repeat-associated core domain-containing protein</fullName>
    </recommendedName>
</protein>
<organism evidence="1 2">
    <name type="scientific">Chryseobacterium salivictor</name>
    <dbReference type="NCBI Taxonomy" id="2547600"/>
    <lineage>
        <taxon>Bacteria</taxon>
        <taxon>Pseudomonadati</taxon>
        <taxon>Bacteroidota</taxon>
        <taxon>Flavobacteriia</taxon>
        <taxon>Flavobacteriales</taxon>
        <taxon>Weeksellaceae</taxon>
        <taxon>Chryseobacterium group</taxon>
        <taxon>Chryseobacterium</taxon>
    </lineage>
</organism>
<dbReference type="InterPro" id="IPR050708">
    <property type="entry name" value="T6SS_VgrG/RHS"/>
</dbReference>
<name>A0A4P6ZFT0_9FLAO</name>
<dbReference type="Proteomes" id="UP000294419">
    <property type="component" value="Chromosome"/>
</dbReference>
<dbReference type="NCBIfam" id="TIGR03696">
    <property type="entry name" value="Rhs_assc_core"/>
    <property type="match status" value="1"/>
</dbReference>
<dbReference type="EMBL" id="CP037954">
    <property type="protein sequence ID" value="QBO58516.1"/>
    <property type="molecule type" value="Genomic_DNA"/>
</dbReference>
<dbReference type="KEGG" id="csal:NBC122_01701"/>
<dbReference type="Gene3D" id="2.180.10.10">
    <property type="entry name" value="RHS repeat-associated core"/>
    <property type="match status" value="1"/>
</dbReference>
<evidence type="ECO:0000313" key="2">
    <source>
        <dbReference type="Proteomes" id="UP000294419"/>
    </source>
</evidence>
<dbReference type="AlphaFoldDB" id="A0A4P6ZFT0"/>
<dbReference type="PANTHER" id="PTHR32305">
    <property type="match status" value="1"/>
</dbReference>
<keyword evidence="2" id="KW-1185">Reference proteome</keyword>
<sequence>MAGNPFATLIDNLTYSSTGNQLQTISDIQQNSDGYPYTATPKRITYDPNGNMTSMADKGISAINYNYLNLPVTISSSQGNTNYIYRADGVKLKKTYGTAVTAYLDGFQYENNLLQFIPTVEGYYDFIKNAYIYNYTDHLGNVRLSYYKNSAGALTIDTESNYYPFGLEHTDYNNLVGNSKYNYKYNGKELQETGMYDYGARMYMPDIGRWGVVDPLAEAMRRHSPYNYAFNNPIMFIDPDGMAPAYNWDTGKYMDGDKEVSFDQAVAYYDQGGDPPGKTNDRRQVQSHLECQKKNHSLN</sequence>
<evidence type="ECO:0000313" key="1">
    <source>
        <dbReference type="EMBL" id="QBO58516.1"/>
    </source>
</evidence>
<proteinExistence type="predicted"/>
<evidence type="ECO:0008006" key="3">
    <source>
        <dbReference type="Google" id="ProtNLM"/>
    </source>
</evidence>
<accession>A0A4P6ZFT0</accession>
<dbReference type="PANTHER" id="PTHR32305:SF15">
    <property type="entry name" value="PROTEIN RHSA-RELATED"/>
    <property type="match status" value="1"/>
</dbReference>
<reference evidence="1 2" key="1">
    <citation type="submission" date="2019-03" db="EMBL/GenBank/DDBJ databases">
        <authorList>
            <person name="Kim H."/>
            <person name="Yu S.-M."/>
        </authorList>
    </citation>
    <scope>NUCLEOTIDE SEQUENCE [LARGE SCALE GENOMIC DNA]</scope>
    <source>
        <strain evidence="1 2">NBC122</strain>
    </source>
</reference>